<dbReference type="Pfam" id="PF11964">
    <property type="entry name" value="SpoIIAA-like"/>
    <property type="match status" value="1"/>
</dbReference>
<dbReference type="InterPro" id="IPR021866">
    <property type="entry name" value="SpoIIAA-like"/>
</dbReference>
<dbReference type="AlphaFoldDB" id="A0A4R2FG87"/>
<dbReference type="InterPro" id="IPR038396">
    <property type="entry name" value="SpoIIAA-like_sf"/>
</dbReference>
<dbReference type="InterPro" id="IPR036513">
    <property type="entry name" value="STAS_dom_sf"/>
</dbReference>
<dbReference type="OrthoDB" id="555504at2"/>
<dbReference type="SUPFAM" id="SSF52091">
    <property type="entry name" value="SpoIIaa-like"/>
    <property type="match status" value="1"/>
</dbReference>
<gene>
    <name evidence="1" type="ORF">EDC91_103134</name>
</gene>
<sequence length="127" mass="14531">MNMKVHGISIGIENHGGADFVLFIKATGTLTHEDYECMVPVLEAAIDGVTQPQIFALLDVTEMDGWEARAMWDDLKLGIKHGREFKKIAVFGHHGWHEWMARMADWFTPSAVKFFEDRQEAVAWLRE</sequence>
<keyword evidence="2" id="KW-1185">Reference proteome</keyword>
<proteinExistence type="predicted"/>
<dbReference type="RefSeq" id="WP_133037892.1">
    <property type="nucleotide sequence ID" value="NZ_BMXW01000012.1"/>
</dbReference>
<dbReference type="Gene3D" id="3.40.50.10600">
    <property type="entry name" value="SpoIIaa-like domains"/>
    <property type="match status" value="1"/>
</dbReference>
<name>A0A4R2FG87_9GAMM</name>
<organism evidence="1 2">
    <name type="scientific">Shewanella fodinae</name>
    <dbReference type="NCBI Taxonomy" id="552357"/>
    <lineage>
        <taxon>Bacteria</taxon>
        <taxon>Pseudomonadati</taxon>
        <taxon>Pseudomonadota</taxon>
        <taxon>Gammaproteobacteria</taxon>
        <taxon>Alteromonadales</taxon>
        <taxon>Shewanellaceae</taxon>
        <taxon>Shewanella</taxon>
    </lineage>
</organism>
<comment type="caution">
    <text evidence="1">The sequence shown here is derived from an EMBL/GenBank/DDBJ whole genome shotgun (WGS) entry which is preliminary data.</text>
</comment>
<protein>
    <submittedName>
        <fullName evidence="1">SpoIIAA-like protein</fullName>
    </submittedName>
</protein>
<evidence type="ECO:0000313" key="2">
    <source>
        <dbReference type="Proteomes" id="UP000294832"/>
    </source>
</evidence>
<accession>A0A4R2FG87</accession>
<dbReference type="EMBL" id="SLWF01000003">
    <property type="protein sequence ID" value="TCN88953.1"/>
    <property type="molecule type" value="Genomic_DNA"/>
</dbReference>
<dbReference type="Proteomes" id="UP000294832">
    <property type="component" value="Unassembled WGS sequence"/>
</dbReference>
<reference evidence="1 2" key="1">
    <citation type="submission" date="2019-03" db="EMBL/GenBank/DDBJ databases">
        <title>Freshwater and sediment microbial communities from various areas in North America, analyzing microbe dynamics in response to fracking.</title>
        <authorList>
            <person name="Lamendella R."/>
        </authorList>
    </citation>
    <scope>NUCLEOTIDE SEQUENCE [LARGE SCALE GENOMIC DNA]</scope>
    <source>
        <strain evidence="1 2">74A</strain>
    </source>
</reference>
<evidence type="ECO:0000313" key="1">
    <source>
        <dbReference type="EMBL" id="TCN88953.1"/>
    </source>
</evidence>